<evidence type="ECO:0000259" key="14">
    <source>
        <dbReference type="PROSITE" id="PS50110"/>
    </source>
</evidence>
<feature type="domain" description="PAS" evidence="15">
    <location>
        <begin position="545"/>
        <end position="615"/>
    </location>
</feature>
<dbReference type="Pfam" id="PF00512">
    <property type="entry name" value="HisKA"/>
    <property type="match status" value="1"/>
</dbReference>
<keyword evidence="4" id="KW-1003">Cell membrane</keyword>
<name>A0A4R6MZ44_9BURK</name>
<feature type="modified residue" description="4-aspartylphosphate" evidence="11">
    <location>
        <position position="980"/>
    </location>
</feature>
<dbReference type="CDD" id="cd00130">
    <property type="entry name" value="PAS"/>
    <property type="match status" value="1"/>
</dbReference>
<dbReference type="SUPFAM" id="SSF55874">
    <property type="entry name" value="ATPase domain of HSP90 chaperone/DNA topoisomerase II/histidine kinase"/>
    <property type="match status" value="1"/>
</dbReference>
<dbReference type="SMART" id="SM00086">
    <property type="entry name" value="PAC"/>
    <property type="match status" value="1"/>
</dbReference>
<reference evidence="18 19" key="1">
    <citation type="submission" date="2019-03" db="EMBL/GenBank/DDBJ databases">
        <title>Genomic Encyclopedia of Type Strains, Phase IV (KMG-IV): sequencing the most valuable type-strain genomes for metagenomic binning, comparative biology and taxonomic classification.</title>
        <authorList>
            <person name="Goeker M."/>
        </authorList>
    </citation>
    <scope>NUCLEOTIDE SEQUENCE [LARGE SCALE GENOMIC DNA]</scope>
    <source>
        <strain evidence="18 19">DSM 25082</strain>
    </source>
</reference>
<dbReference type="SMART" id="SM00448">
    <property type="entry name" value="REC"/>
    <property type="match status" value="1"/>
</dbReference>
<feature type="domain" description="PAC" evidence="16">
    <location>
        <begin position="619"/>
        <end position="671"/>
    </location>
</feature>
<feature type="transmembrane region" description="Helical" evidence="12">
    <location>
        <begin position="125"/>
        <end position="148"/>
    </location>
</feature>
<dbReference type="CDD" id="cd16922">
    <property type="entry name" value="HATPase_EvgS-ArcB-TorS-like"/>
    <property type="match status" value="1"/>
</dbReference>
<dbReference type="Pfam" id="PF05231">
    <property type="entry name" value="MASE1"/>
    <property type="match status" value="1"/>
</dbReference>
<evidence type="ECO:0000256" key="11">
    <source>
        <dbReference type="PROSITE-ProRule" id="PRU00169"/>
    </source>
</evidence>
<feature type="domain" description="Response regulatory" evidence="14">
    <location>
        <begin position="930"/>
        <end position="1047"/>
    </location>
</feature>
<dbReference type="SMART" id="SM00091">
    <property type="entry name" value="PAS"/>
    <property type="match status" value="1"/>
</dbReference>
<dbReference type="InterPro" id="IPR036890">
    <property type="entry name" value="HATPase_C_sf"/>
</dbReference>
<dbReference type="Gene3D" id="3.30.450.350">
    <property type="entry name" value="CHASE domain"/>
    <property type="match status" value="1"/>
</dbReference>
<feature type="domain" description="CHASE" evidence="17">
    <location>
        <begin position="256"/>
        <end position="420"/>
    </location>
</feature>
<evidence type="ECO:0000256" key="7">
    <source>
        <dbReference type="ARBA" id="ARBA00022692"/>
    </source>
</evidence>
<evidence type="ECO:0000313" key="19">
    <source>
        <dbReference type="Proteomes" id="UP000295357"/>
    </source>
</evidence>
<dbReference type="NCBIfam" id="TIGR00229">
    <property type="entry name" value="sensory_box"/>
    <property type="match status" value="1"/>
</dbReference>
<feature type="transmembrane region" description="Helical" evidence="12">
    <location>
        <begin position="42"/>
        <end position="65"/>
    </location>
</feature>
<dbReference type="InterPro" id="IPR004358">
    <property type="entry name" value="Sig_transdc_His_kin-like_C"/>
</dbReference>
<keyword evidence="6" id="KW-0808">Transferase</keyword>
<dbReference type="GO" id="GO:0005886">
    <property type="term" value="C:plasma membrane"/>
    <property type="evidence" value="ECO:0007669"/>
    <property type="project" value="UniProtKB-SubCell"/>
</dbReference>
<keyword evidence="9 12" id="KW-1133">Transmembrane helix</keyword>
<dbReference type="InterPro" id="IPR013655">
    <property type="entry name" value="PAS_fold_3"/>
</dbReference>
<dbReference type="Proteomes" id="UP000295357">
    <property type="component" value="Unassembled WGS sequence"/>
</dbReference>
<comment type="catalytic activity">
    <reaction evidence="1">
        <text>ATP + protein L-histidine = ADP + protein N-phospho-L-histidine.</text>
        <dbReference type="EC" id="2.7.13.3"/>
    </reaction>
</comment>
<dbReference type="InterPro" id="IPR003594">
    <property type="entry name" value="HATPase_dom"/>
</dbReference>
<dbReference type="CDD" id="cd00082">
    <property type="entry name" value="HisKA"/>
    <property type="match status" value="1"/>
</dbReference>
<evidence type="ECO:0000256" key="3">
    <source>
        <dbReference type="ARBA" id="ARBA00012438"/>
    </source>
</evidence>
<dbReference type="SMART" id="SM01079">
    <property type="entry name" value="CHASE"/>
    <property type="match status" value="1"/>
</dbReference>
<dbReference type="SUPFAM" id="SSF52172">
    <property type="entry name" value="CheY-like"/>
    <property type="match status" value="1"/>
</dbReference>
<organism evidence="18 19">
    <name type="scientific">Roseateles asaccharophilus</name>
    <dbReference type="NCBI Taxonomy" id="582607"/>
    <lineage>
        <taxon>Bacteria</taxon>
        <taxon>Pseudomonadati</taxon>
        <taxon>Pseudomonadota</taxon>
        <taxon>Betaproteobacteria</taxon>
        <taxon>Burkholderiales</taxon>
        <taxon>Sphaerotilaceae</taxon>
        <taxon>Roseateles</taxon>
    </lineage>
</organism>
<dbReference type="SUPFAM" id="SSF47384">
    <property type="entry name" value="Homodimeric domain of signal transducing histidine kinase"/>
    <property type="match status" value="1"/>
</dbReference>
<evidence type="ECO:0000256" key="1">
    <source>
        <dbReference type="ARBA" id="ARBA00000085"/>
    </source>
</evidence>
<keyword evidence="7 12" id="KW-0812">Transmembrane</keyword>
<comment type="caution">
    <text evidence="18">The sequence shown here is derived from an EMBL/GenBank/DDBJ whole genome shotgun (WGS) entry which is preliminary data.</text>
</comment>
<dbReference type="Gene3D" id="3.40.50.2300">
    <property type="match status" value="1"/>
</dbReference>
<dbReference type="InterPro" id="IPR035965">
    <property type="entry name" value="PAS-like_dom_sf"/>
</dbReference>
<dbReference type="InterPro" id="IPR007895">
    <property type="entry name" value="MASE1"/>
</dbReference>
<evidence type="ECO:0000256" key="12">
    <source>
        <dbReference type="SAM" id="Phobius"/>
    </source>
</evidence>
<evidence type="ECO:0000256" key="5">
    <source>
        <dbReference type="ARBA" id="ARBA00022553"/>
    </source>
</evidence>
<dbReference type="SMART" id="SM00387">
    <property type="entry name" value="HATPase_c"/>
    <property type="match status" value="1"/>
</dbReference>
<dbReference type="Gene3D" id="3.30.565.10">
    <property type="entry name" value="Histidine kinase-like ATPase, C-terminal domain"/>
    <property type="match status" value="1"/>
</dbReference>
<feature type="transmembrane region" description="Helical" evidence="12">
    <location>
        <begin position="85"/>
        <end position="105"/>
    </location>
</feature>
<evidence type="ECO:0000256" key="9">
    <source>
        <dbReference type="ARBA" id="ARBA00022989"/>
    </source>
</evidence>
<dbReference type="InterPro" id="IPR000014">
    <property type="entry name" value="PAS"/>
</dbReference>
<feature type="transmembrane region" description="Helical" evidence="12">
    <location>
        <begin position="195"/>
        <end position="214"/>
    </location>
</feature>
<evidence type="ECO:0000256" key="2">
    <source>
        <dbReference type="ARBA" id="ARBA00004429"/>
    </source>
</evidence>
<evidence type="ECO:0000256" key="6">
    <source>
        <dbReference type="ARBA" id="ARBA00022679"/>
    </source>
</evidence>
<dbReference type="RefSeq" id="WP_162849544.1">
    <property type="nucleotide sequence ID" value="NZ_JAUFPJ010000008.1"/>
</dbReference>
<dbReference type="Pfam" id="PF03924">
    <property type="entry name" value="CHASE"/>
    <property type="match status" value="1"/>
</dbReference>
<evidence type="ECO:0000259" key="17">
    <source>
        <dbReference type="PROSITE" id="PS50839"/>
    </source>
</evidence>
<dbReference type="InterPro" id="IPR000700">
    <property type="entry name" value="PAS-assoc_C"/>
</dbReference>
<dbReference type="InterPro" id="IPR001789">
    <property type="entry name" value="Sig_transdc_resp-reg_receiver"/>
</dbReference>
<dbReference type="InterPro" id="IPR011006">
    <property type="entry name" value="CheY-like_superfamily"/>
</dbReference>
<evidence type="ECO:0000256" key="10">
    <source>
        <dbReference type="ARBA" id="ARBA00023136"/>
    </source>
</evidence>
<dbReference type="PRINTS" id="PR00344">
    <property type="entry name" value="BCTRLSENSOR"/>
</dbReference>
<dbReference type="Pfam" id="PF02518">
    <property type="entry name" value="HATPase_c"/>
    <property type="match status" value="1"/>
</dbReference>
<evidence type="ECO:0000259" key="15">
    <source>
        <dbReference type="PROSITE" id="PS50112"/>
    </source>
</evidence>
<evidence type="ECO:0000256" key="4">
    <source>
        <dbReference type="ARBA" id="ARBA00022475"/>
    </source>
</evidence>
<dbReference type="InterPro" id="IPR036097">
    <property type="entry name" value="HisK_dim/P_sf"/>
</dbReference>
<dbReference type="EC" id="2.7.13.3" evidence="3"/>
<comment type="subcellular location">
    <subcellularLocation>
        <location evidence="2">Cell inner membrane</location>
        <topology evidence="2">Multi-pass membrane protein</topology>
    </subcellularLocation>
</comment>
<keyword evidence="10 12" id="KW-0472">Membrane</keyword>
<dbReference type="PROSITE" id="PS50113">
    <property type="entry name" value="PAC"/>
    <property type="match status" value="1"/>
</dbReference>
<feature type="transmembrane region" description="Helical" evidence="12">
    <location>
        <begin position="160"/>
        <end position="183"/>
    </location>
</feature>
<dbReference type="InterPro" id="IPR001610">
    <property type="entry name" value="PAC"/>
</dbReference>
<dbReference type="PROSITE" id="PS50112">
    <property type="entry name" value="PAS"/>
    <property type="match status" value="1"/>
</dbReference>
<accession>A0A4R6MZ44</accession>
<dbReference type="InterPro" id="IPR042240">
    <property type="entry name" value="CHASE_sf"/>
</dbReference>
<evidence type="ECO:0000259" key="16">
    <source>
        <dbReference type="PROSITE" id="PS50113"/>
    </source>
</evidence>
<gene>
    <name evidence="18" type="ORF">DFR39_107160</name>
</gene>
<dbReference type="Gene3D" id="3.30.450.20">
    <property type="entry name" value="PAS domain"/>
    <property type="match status" value="1"/>
</dbReference>
<dbReference type="Pfam" id="PF00072">
    <property type="entry name" value="Response_reg"/>
    <property type="match status" value="1"/>
</dbReference>
<dbReference type="FunFam" id="3.30.565.10:FF:000006">
    <property type="entry name" value="Sensor histidine kinase WalK"/>
    <property type="match status" value="1"/>
</dbReference>
<dbReference type="GO" id="GO:0000155">
    <property type="term" value="F:phosphorelay sensor kinase activity"/>
    <property type="evidence" value="ECO:0007669"/>
    <property type="project" value="InterPro"/>
</dbReference>
<protein>
    <recommendedName>
        <fullName evidence="3">histidine kinase</fullName>
        <ecNumber evidence="3">2.7.13.3</ecNumber>
    </recommendedName>
</protein>
<evidence type="ECO:0000259" key="13">
    <source>
        <dbReference type="PROSITE" id="PS50109"/>
    </source>
</evidence>
<dbReference type="Gene3D" id="1.10.287.130">
    <property type="match status" value="1"/>
</dbReference>
<dbReference type="PANTHER" id="PTHR43047">
    <property type="entry name" value="TWO-COMPONENT HISTIDINE PROTEIN KINASE"/>
    <property type="match status" value="1"/>
</dbReference>
<dbReference type="SUPFAM" id="SSF55785">
    <property type="entry name" value="PYP-like sensor domain (PAS domain)"/>
    <property type="match status" value="1"/>
</dbReference>
<dbReference type="PROSITE" id="PS50839">
    <property type="entry name" value="CHASE"/>
    <property type="match status" value="1"/>
</dbReference>
<dbReference type="InterPro" id="IPR006189">
    <property type="entry name" value="CHASE_dom"/>
</dbReference>
<keyword evidence="8" id="KW-0418">Kinase</keyword>
<feature type="transmembrane region" description="Helical" evidence="12">
    <location>
        <begin position="12"/>
        <end position="30"/>
    </location>
</feature>
<proteinExistence type="predicted"/>
<sequence length="1048" mass="113510">MPQPYPLLRSWPLQALALALVYAGLGLLATQLRLPPNYAAPIYPSAGLALAAVLVLGYRMAAGVWLGSVLVNLWLAWSAGRQAGLLPLVLALGAALQAVAGAYLVKRFVAAAPALTEPRELGRFYLLGAALACLVSSSVGSASLLALGEIPPERWLSNWAAWWVGDTMGVLIGAPLTLCLLAHPREAWVGRRRNVALPILFTTLLMGLGTYQLVQWDERRELDLFEREASTAGTAMEHALREPLGALEATRGLLLVAPGLSRQDFERGTAALLRADGDLRALGWAQRVPRDALQALEKSARLDGLPDYRVHDRRRQGDLAPPADEDMVAIRLIEPLSRNAPALGVNIRSIPAARAALERALESGRPAVTAGFQLSQDSATAIGVVAYQALYPQGAATGTPAQARGVVFATLRPDLMLQRIAKTMPEALELCLIDREPGAAQVRLAGPTGCERPPQGSEQHRRPLRFADRHWEFLVYAPQGLGGRTGYGSWAFASVGLVSTALLGALLLTVTGRARRVEALVAQRTTALEHEVAQREAAAAALSASEQRLRSIFEQAPIGIFFTDLEGHPQEVNPHFCRLLGYSAKELRAMRTLTFTHPDDQEEDMRLAGELIAGRSEMYRCETRYITRAGDTLHVRTRVSLLRDAQGQPGRLVGVVEDISDQLRMRALEQAREAAEAANRAKNEFLSRMSHELRTPLNAMLGFTQLMDLDREHPLSERQRGWTAQVQQAGWHLLHMIDDILDLSRIESGALRLELQAQNLPALLDDALALVEKQAAAGQISIEKQLDPQAGYALGDATRIRQVLTNLLSNAIKYNVQGGRVQLSSRRADEAYVELSVTDTGLGLNPAQLAALFQPFNRLGREHSGTEGTGIGLVICQRLMELMGGRLTVSSSEGRGSTFTLRFPLATPASPLPAAPALDSASPAAVPSRRVLYIEDNAANIEVMRGIFAQRPQFSLQVCEDGASGLAAALDAPPDLLLLDMQLPDTDGLALLARLRKHAACATLPVVAVSANALPEQIERSRAAGIRHYLSKPLDVRELLKLLDQLLA</sequence>
<keyword evidence="5 11" id="KW-0597">Phosphoprotein</keyword>
<dbReference type="AlphaFoldDB" id="A0A4R6MZ44"/>
<dbReference type="SMART" id="SM00388">
    <property type="entry name" value="HisKA"/>
    <property type="match status" value="1"/>
</dbReference>
<dbReference type="InterPro" id="IPR003661">
    <property type="entry name" value="HisK_dim/P_dom"/>
</dbReference>
<dbReference type="PROSITE" id="PS50110">
    <property type="entry name" value="RESPONSE_REGULATORY"/>
    <property type="match status" value="1"/>
</dbReference>
<evidence type="ECO:0000313" key="18">
    <source>
        <dbReference type="EMBL" id="TDP07627.1"/>
    </source>
</evidence>
<dbReference type="EMBL" id="SNXE01000007">
    <property type="protein sequence ID" value="TDP07627.1"/>
    <property type="molecule type" value="Genomic_DNA"/>
</dbReference>
<evidence type="ECO:0000256" key="8">
    <source>
        <dbReference type="ARBA" id="ARBA00022777"/>
    </source>
</evidence>
<keyword evidence="19" id="KW-1185">Reference proteome</keyword>
<dbReference type="InterPro" id="IPR005467">
    <property type="entry name" value="His_kinase_dom"/>
</dbReference>
<dbReference type="Pfam" id="PF08447">
    <property type="entry name" value="PAS_3"/>
    <property type="match status" value="1"/>
</dbReference>
<feature type="domain" description="Histidine kinase" evidence="13">
    <location>
        <begin position="688"/>
        <end position="907"/>
    </location>
</feature>
<dbReference type="PROSITE" id="PS50109">
    <property type="entry name" value="HIS_KIN"/>
    <property type="match status" value="1"/>
</dbReference>